<reference evidence="1 2" key="1">
    <citation type="submission" date="2015-08" db="EMBL/GenBank/DDBJ databases">
        <title>Genome sequencing of Penicillium nordicum.</title>
        <authorList>
            <person name="Nguyen H.D."/>
            <person name="Seifert K.A."/>
        </authorList>
    </citation>
    <scope>NUCLEOTIDE SEQUENCE [LARGE SCALE GENOMIC DNA]</scope>
    <source>
        <strain evidence="1 2">DAOMC 185683</strain>
    </source>
</reference>
<dbReference type="Proteomes" id="UP000037696">
    <property type="component" value="Unassembled WGS sequence"/>
</dbReference>
<evidence type="ECO:0000313" key="1">
    <source>
        <dbReference type="EMBL" id="KOS48672.1"/>
    </source>
</evidence>
<evidence type="ECO:0000313" key="2">
    <source>
        <dbReference type="Proteomes" id="UP000037696"/>
    </source>
</evidence>
<protein>
    <submittedName>
        <fullName evidence="1">Uncharacterized protein</fullName>
    </submittedName>
</protein>
<accession>A0A0N0S046</accession>
<dbReference type="AlphaFoldDB" id="A0A0N0S046"/>
<sequence>MIDLLELQVERYSTHLFFRHRSANYGFKGTLTDALIGAIGTPNLNESKSCKSIPPSFQTPQGSRVNVIHITWQFETKRTAWFASGKHSGFLDLVFLFTRYGQFLDKNMRQGF</sequence>
<name>A0A0N0S046_9EURO</name>
<keyword evidence="2" id="KW-1185">Reference proteome</keyword>
<gene>
    <name evidence="1" type="ORF">ACN38_g428</name>
</gene>
<proteinExistence type="predicted"/>
<dbReference type="OrthoDB" id="10066232at2759"/>
<dbReference type="STRING" id="229535.A0A0N0S046"/>
<organism evidence="1 2">
    <name type="scientific">Penicillium nordicum</name>
    <dbReference type="NCBI Taxonomy" id="229535"/>
    <lineage>
        <taxon>Eukaryota</taxon>
        <taxon>Fungi</taxon>
        <taxon>Dikarya</taxon>
        <taxon>Ascomycota</taxon>
        <taxon>Pezizomycotina</taxon>
        <taxon>Eurotiomycetes</taxon>
        <taxon>Eurotiomycetidae</taxon>
        <taxon>Eurotiales</taxon>
        <taxon>Aspergillaceae</taxon>
        <taxon>Penicillium</taxon>
    </lineage>
</organism>
<comment type="caution">
    <text evidence="1">The sequence shown here is derived from an EMBL/GenBank/DDBJ whole genome shotgun (WGS) entry which is preliminary data.</text>
</comment>
<dbReference type="EMBL" id="LHQQ01000003">
    <property type="protein sequence ID" value="KOS48672.1"/>
    <property type="molecule type" value="Genomic_DNA"/>
</dbReference>